<name>A0A2I0WZV3_9ASPA</name>
<dbReference type="PANTHER" id="PTHR33257">
    <property type="entry name" value="OS05G0165500 PROTEIN"/>
    <property type="match status" value="1"/>
</dbReference>
<dbReference type="AlphaFoldDB" id="A0A2I0WZV3"/>
<reference evidence="2 3" key="1">
    <citation type="journal article" date="2016" name="Sci. Rep.">
        <title>The Dendrobium catenatum Lindl. genome sequence provides insights into polysaccharide synthase, floral development and adaptive evolution.</title>
        <authorList>
            <person name="Zhang G.Q."/>
            <person name="Xu Q."/>
            <person name="Bian C."/>
            <person name="Tsai W.C."/>
            <person name="Yeh C.M."/>
            <person name="Liu K.W."/>
            <person name="Yoshida K."/>
            <person name="Zhang L.S."/>
            <person name="Chang S.B."/>
            <person name="Chen F."/>
            <person name="Shi Y."/>
            <person name="Su Y.Y."/>
            <person name="Zhang Y.Q."/>
            <person name="Chen L.J."/>
            <person name="Yin Y."/>
            <person name="Lin M."/>
            <person name="Huang H."/>
            <person name="Deng H."/>
            <person name="Wang Z.W."/>
            <person name="Zhu S.L."/>
            <person name="Zhao X."/>
            <person name="Deng C."/>
            <person name="Niu S.C."/>
            <person name="Huang J."/>
            <person name="Wang M."/>
            <person name="Liu G.H."/>
            <person name="Yang H.J."/>
            <person name="Xiao X.J."/>
            <person name="Hsiao Y.Y."/>
            <person name="Wu W.L."/>
            <person name="Chen Y.Y."/>
            <person name="Mitsuda N."/>
            <person name="Ohme-Takagi M."/>
            <person name="Luo Y.B."/>
            <person name="Van de Peer Y."/>
            <person name="Liu Z.J."/>
        </authorList>
    </citation>
    <scope>NUCLEOTIDE SEQUENCE [LARGE SCALE GENOMIC DNA]</scope>
    <source>
        <tissue evidence="2">The whole plant</tissue>
    </source>
</reference>
<dbReference type="Proteomes" id="UP000233837">
    <property type="component" value="Unassembled WGS sequence"/>
</dbReference>
<evidence type="ECO:0000313" key="3">
    <source>
        <dbReference type="Proteomes" id="UP000233837"/>
    </source>
</evidence>
<gene>
    <name evidence="2" type="ORF">MA16_Dca015663</name>
</gene>
<dbReference type="EMBL" id="KZ502277">
    <property type="protein sequence ID" value="PKU81188.1"/>
    <property type="molecule type" value="Genomic_DNA"/>
</dbReference>
<evidence type="ECO:0000313" key="2">
    <source>
        <dbReference type="EMBL" id="PKU81188.1"/>
    </source>
</evidence>
<feature type="compositionally biased region" description="Low complexity" evidence="1">
    <location>
        <begin position="96"/>
        <end position="105"/>
    </location>
</feature>
<keyword evidence="3" id="KW-1185">Reference proteome</keyword>
<evidence type="ECO:0000256" key="1">
    <source>
        <dbReference type="SAM" id="MobiDB-lite"/>
    </source>
</evidence>
<reference evidence="2 3" key="2">
    <citation type="journal article" date="2017" name="Nature">
        <title>The Apostasia genome and the evolution of orchids.</title>
        <authorList>
            <person name="Zhang G.Q."/>
            <person name="Liu K.W."/>
            <person name="Li Z."/>
            <person name="Lohaus R."/>
            <person name="Hsiao Y.Y."/>
            <person name="Niu S.C."/>
            <person name="Wang J.Y."/>
            <person name="Lin Y.C."/>
            <person name="Xu Q."/>
            <person name="Chen L.J."/>
            <person name="Yoshida K."/>
            <person name="Fujiwara S."/>
            <person name="Wang Z.W."/>
            <person name="Zhang Y.Q."/>
            <person name="Mitsuda N."/>
            <person name="Wang M."/>
            <person name="Liu G.H."/>
            <person name="Pecoraro L."/>
            <person name="Huang H.X."/>
            <person name="Xiao X.J."/>
            <person name="Lin M."/>
            <person name="Wu X.Y."/>
            <person name="Wu W.L."/>
            <person name="Chen Y.Y."/>
            <person name="Chang S.B."/>
            <person name="Sakamoto S."/>
            <person name="Ohme-Takagi M."/>
            <person name="Yagi M."/>
            <person name="Zeng S.J."/>
            <person name="Shen C.Y."/>
            <person name="Yeh C.M."/>
            <person name="Luo Y.B."/>
            <person name="Tsai W.C."/>
            <person name="Van de Peer Y."/>
            <person name="Liu Z.J."/>
        </authorList>
    </citation>
    <scope>NUCLEOTIDE SEQUENCE [LARGE SCALE GENOMIC DNA]</scope>
    <source>
        <tissue evidence="2">The whole plant</tissue>
    </source>
</reference>
<feature type="compositionally biased region" description="Basic residues" evidence="1">
    <location>
        <begin position="84"/>
        <end position="95"/>
    </location>
</feature>
<dbReference type="PANTHER" id="PTHR33257:SF4">
    <property type="entry name" value="EXPRESSED PROTEIN"/>
    <property type="match status" value="1"/>
</dbReference>
<feature type="compositionally biased region" description="Polar residues" evidence="1">
    <location>
        <begin position="73"/>
        <end position="83"/>
    </location>
</feature>
<accession>A0A2I0WZV3</accession>
<organism evidence="2 3">
    <name type="scientific">Dendrobium catenatum</name>
    <dbReference type="NCBI Taxonomy" id="906689"/>
    <lineage>
        <taxon>Eukaryota</taxon>
        <taxon>Viridiplantae</taxon>
        <taxon>Streptophyta</taxon>
        <taxon>Embryophyta</taxon>
        <taxon>Tracheophyta</taxon>
        <taxon>Spermatophyta</taxon>
        <taxon>Magnoliopsida</taxon>
        <taxon>Liliopsida</taxon>
        <taxon>Asparagales</taxon>
        <taxon>Orchidaceae</taxon>
        <taxon>Epidendroideae</taxon>
        <taxon>Malaxideae</taxon>
        <taxon>Dendrobiinae</taxon>
        <taxon>Dendrobium</taxon>
    </lineage>
</organism>
<protein>
    <submittedName>
        <fullName evidence="2">Alkylated DNA repair protein</fullName>
    </submittedName>
</protein>
<proteinExistence type="predicted"/>
<sequence length="142" mass="16005">MYQEAQRRTHDRKLSSLLLSKENLESSSSLRFYYAVSTVAVPFLWESQPGTPKNTMATSTVPPLTPPPSFHSITSNKKMTMSTRSHKSKLIKLRKPSLSSSSSSSWFSSNSQELEVRARRGFHSKGMIKNMLLMIVACAKFM</sequence>
<feature type="region of interest" description="Disordered" evidence="1">
    <location>
        <begin position="54"/>
        <end position="105"/>
    </location>
</feature>